<dbReference type="InterPro" id="IPR042231">
    <property type="entry name" value="Cho/carn_acyl_trans_2"/>
</dbReference>
<gene>
    <name evidence="11" type="ORF">PYX00_002084</name>
</gene>
<evidence type="ECO:0000256" key="7">
    <source>
        <dbReference type="PIRSR" id="PIRSR600542-1"/>
    </source>
</evidence>
<dbReference type="Gene3D" id="3.30.559.10">
    <property type="entry name" value="Chloramphenicol acetyltransferase-like domain"/>
    <property type="match status" value="1"/>
</dbReference>
<evidence type="ECO:0000256" key="6">
    <source>
        <dbReference type="ARBA" id="ARBA00040495"/>
    </source>
</evidence>
<dbReference type="FunFam" id="3.30.559.10:FF:000001">
    <property type="entry name" value="Carnitine O-acetyltransferase"/>
    <property type="match status" value="1"/>
</dbReference>
<dbReference type="InterPro" id="IPR023213">
    <property type="entry name" value="CAT-like_dom_sf"/>
</dbReference>
<feature type="active site" description="Proton acceptor" evidence="7">
    <location>
        <position position="324"/>
    </location>
</feature>
<evidence type="ECO:0000259" key="10">
    <source>
        <dbReference type="Pfam" id="PF00755"/>
    </source>
</evidence>
<organism evidence="11">
    <name type="scientific">Menopon gallinae</name>
    <name type="common">poultry shaft louse</name>
    <dbReference type="NCBI Taxonomy" id="328185"/>
    <lineage>
        <taxon>Eukaryota</taxon>
        <taxon>Metazoa</taxon>
        <taxon>Ecdysozoa</taxon>
        <taxon>Arthropoda</taxon>
        <taxon>Hexapoda</taxon>
        <taxon>Insecta</taxon>
        <taxon>Pterygota</taxon>
        <taxon>Neoptera</taxon>
        <taxon>Paraneoptera</taxon>
        <taxon>Psocodea</taxon>
        <taxon>Troctomorpha</taxon>
        <taxon>Phthiraptera</taxon>
        <taxon>Amblycera</taxon>
        <taxon>Menoponidae</taxon>
        <taxon>Menopon</taxon>
    </lineage>
</organism>
<accession>A0AAW2IFK4</accession>
<reference evidence="11" key="1">
    <citation type="journal article" date="2024" name="Gigascience">
        <title>Chromosome-level genome of the poultry shaft louse Menopon gallinae provides insight into the host-switching and adaptive evolution of parasitic lice.</title>
        <authorList>
            <person name="Xu Y."/>
            <person name="Ma L."/>
            <person name="Liu S."/>
            <person name="Liang Y."/>
            <person name="Liu Q."/>
            <person name="He Z."/>
            <person name="Tian L."/>
            <person name="Duan Y."/>
            <person name="Cai W."/>
            <person name="Li H."/>
            <person name="Song F."/>
        </authorList>
    </citation>
    <scope>NUCLEOTIDE SEQUENCE</scope>
    <source>
        <strain evidence="11">Cailab_2023a</strain>
    </source>
</reference>
<dbReference type="Gene3D" id="3.30.559.70">
    <property type="entry name" value="Choline/Carnitine o-acyltransferase, domain 2"/>
    <property type="match status" value="1"/>
</dbReference>
<comment type="similarity">
    <text evidence="1 8">Belongs to the carnitine/choline acetyltransferase family.</text>
</comment>
<dbReference type="EMBL" id="JARGDH010000001">
    <property type="protein sequence ID" value="KAL0280935.1"/>
    <property type="molecule type" value="Genomic_DNA"/>
</dbReference>
<dbReference type="GO" id="GO:0004102">
    <property type="term" value="F:choline O-acetyltransferase activity"/>
    <property type="evidence" value="ECO:0007669"/>
    <property type="project" value="UniProtKB-EC"/>
</dbReference>
<dbReference type="GO" id="GO:0005737">
    <property type="term" value="C:cytoplasm"/>
    <property type="evidence" value="ECO:0007669"/>
    <property type="project" value="TreeGrafter"/>
</dbReference>
<evidence type="ECO:0000256" key="5">
    <source>
        <dbReference type="ARBA" id="ARBA00039091"/>
    </source>
</evidence>
<dbReference type="EC" id="2.3.1.6" evidence="5"/>
<dbReference type="GO" id="GO:0007274">
    <property type="term" value="P:neuromuscular synaptic transmission"/>
    <property type="evidence" value="ECO:0007669"/>
    <property type="project" value="TreeGrafter"/>
</dbReference>
<evidence type="ECO:0000256" key="1">
    <source>
        <dbReference type="ARBA" id="ARBA00005232"/>
    </source>
</evidence>
<dbReference type="PANTHER" id="PTHR22589:SF14">
    <property type="entry name" value="CHOLINE O-ACETYLTRANSFERASE"/>
    <property type="match status" value="1"/>
</dbReference>
<keyword evidence="4 8" id="KW-0012">Acyltransferase</keyword>
<evidence type="ECO:0000256" key="8">
    <source>
        <dbReference type="RuleBase" id="RU003801"/>
    </source>
</evidence>
<evidence type="ECO:0000256" key="4">
    <source>
        <dbReference type="ARBA" id="ARBA00023315"/>
    </source>
</evidence>
<dbReference type="AlphaFoldDB" id="A0AAW2IFK4"/>
<dbReference type="PANTHER" id="PTHR22589">
    <property type="entry name" value="CARNITINE O-ACYLTRANSFERASE"/>
    <property type="match status" value="1"/>
</dbReference>
<dbReference type="GO" id="GO:0043005">
    <property type="term" value="C:neuron projection"/>
    <property type="evidence" value="ECO:0007669"/>
    <property type="project" value="TreeGrafter"/>
</dbReference>
<dbReference type="PROSITE" id="PS00440">
    <property type="entry name" value="ACYLTRANSF_C_2"/>
    <property type="match status" value="1"/>
</dbReference>
<dbReference type="InterPro" id="IPR039551">
    <property type="entry name" value="Cho/carn_acyl_trans"/>
</dbReference>
<feature type="region of interest" description="Disordered" evidence="9">
    <location>
        <begin position="259"/>
        <end position="279"/>
    </location>
</feature>
<dbReference type="GO" id="GO:0008292">
    <property type="term" value="P:acetylcholine biosynthetic process"/>
    <property type="evidence" value="ECO:0007669"/>
    <property type="project" value="TreeGrafter"/>
</dbReference>
<evidence type="ECO:0000256" key="9">
    <source>
        <dbReference type="SAM" id="MobiDB-lite"/>
    </source>
</evidence>
<proteinExistence type="inferred from homology"/>
<dbReference type="GO" id="GO:0045202">
    <property type="term" value="C:synapse"/>
    <property type="evidence" value="ECO:0007669"/>
    <property type="project" value="GOC"/>
</dbReference>
<name>A0AAW2IFK4_9NEOP</name>
<dbReference type="Pfam" id="PF00755">
    <property type="entry name" value="Carn_acyltransf"/>
    <property type="match status" value="1"/>
</dbReference>
<comment type="caution">
    <text evidence="11">The sequence shown here is derived from an EMBL/GenBank/DDBJ whole genome shotgun (WGS) entry which is preliminary data.</text>
</comment>
<evidence type="ECO:0000256" key="2">
    <source>
        <dbReference type="ARBA" id="ARBA00022679"/>
    </source>
</evidence>
<sequence length="625" mass="71031">MDKYLKAVEPLVGESQFQNTKTLVEQFKSPDGLGPKLQNMLLQRREEKDNWAYEWWLNDMYMNVQLPLPINSNPGMVFPPRQFADVKDMARFAAVLTHGIVQHKEKLDRKALPIERATSREKGQPLCMSQFYRLLTSYRVPGITRDQLFSTLYQGDGSTEHIIVVHKNQLYSLIVKAKRPDNSVVKLSVEQIASELIKILEAPRTIRAVPVGLLTTQKRDIWAMARETLKQEYQNTDNLEMIERCLMVLCLDEPLPDSFNMPTPRGEKKEVSTGFKRGNRDETNMMHQMISGGGSLYNSANRWFDKTVQLIISKDGVCGLCYEHSPAEGIPVIQLVEDLLAQADNILKDSQEMKPEPVPEDMTANKLDWVISAETQKNILDAAKAIDYLVEDLDFYVYRYKNYGKEFIKSCNCSPDAYLQMALQLAYYKLYGHLVATYESAGTRRFLLGRVDCIRSATTETLQWVQSMAEGGEEGEIAKKVTFSLVDDSKRLELFDAAMKRQTEIMVDNILGEGIDIHLLGLREMAAETKEETPAIFKDETYVTANHFSLSTSQLATKSDLFMGYGPVVPDGYGASYNPRSNEIVFCLSAWHSCAKTSAWRFARSLCEALDSMQKLLNTREIDLK</sequence>
<protein>
    <recommendedName>
        <fullName evidence="6">Choline O-acetyltransferase</fullName>
        <ecNumber evidence="5">2.3.1.6</ecNumber>
    </recommendedName>
</protein>
<keyword evidence="2 8" id="KW-0808">Transferase</keyword>
<feature type="domain" description="Choline/carnitine acyltransferase" evidence="10">
    <location>
        <begin position="1"/>
        <end position="607"/>
    </location>
</feature>
<dbReference type="SUPFAM" id="SSF52777">
    <property type="entry name" value="CoA-dependent acyltransferases"/>
    <property type="match status" value="2"/>
</dbReference>
<keyword evidence="3" id="KW-0530">Neurotransmitter biosynthesis</keyword>
<evidence type="ECO:0000313" key="11">
    <source>
        <dbReference type="EMBL" id="KAL0280935.1"/>
    </source>
</evidence>
<evidence type="ECO:0000256" key="3">
    <source>
        <dbReference type="ARBA" id="ARBA00022979"/>
    </source>
</evidence>
<dbReference type="InterPro" id="IPR000542">
    <property type="entry name" value="Carn_acyl_trans"/>
</dbReference>